<feature type="region of interest" description="Disordered" evidence="1">
    <location>
        <begin position="20"/>
        <end position="51"/>
    </location>
</feature>
<proteinExistence type="predicted"/>
<evidence type="ECO:0000313" key="2">
    <source>
        <dbReference type="EMBL" id="OXV07305.1"/>
    </source>
</evidence>
<name>A0A232LT33_9EURO</name>
<reference evidence="2 3" key="1">
    <citation type="journal article" date="2015" name="Environ. Microbiol.">
        <title>Metagenome sequence of Elaphomyces granulatus from sporocarp tissue reveals Ascomycota ectomycorrhizal fingerprints of genome expansion and a Proteobacteria-rich microbiome.</title>
        <authorList>
            <person name="Quandt C.A."/>
            <person name="Kohler A."/>
            <person name="Hesse C.N."/>
            <person name="Sharpton T.J."/>
            <person name="Martin F."/>
            <person name="Spatafora J.W."/>
        </authorList>
    </citation>
    <scope>NUCLEOTIDE SEQUENCE [LARGE SCALE GENOMIC DNA]</scope>
    <source>
        <strain evidence="2 3">OSC145934</strain>
    </source>
</reference>
<organism evidence="2 3">
    <name type="scientific">Elaphomyces granulatus</name>
    <dbReference type="NCBI Taxonomy" id="519963"/>
    <lineage>
        <taxon>Eukaryota</taxon>
        <taxon>Fungi</taxon>
        <taxon>Dikarya</taxon>
        <taxon>Ascomycota</taxon>
        <taxon>Pezizomycotina</taxon>
        <taxon>Eurotiomycetes</taxon>
        <taxon>Eurotiomycetidae</taxon>
        <taxon>Eurotiales</taxon>
        <taxon>Elaphomycetaceae</taxon>
        <taxon>Elaphomyces</taxon>
    </lineage>
</organism>
<protein>
    <submittedName>
        <fullName evidence="2">Uncharacterized protein</fullName>
    </submittedName>
</protein>
<accession>A0A232LT33</accession>
<dbReference type="AlphaFoldDB" id="A0A232LT33"/>
<dbReference type="EMBL" id="NPHW01004939">
    <property type="protein sequence ID" value="OXV07305.1"/>
    <property type="molecule type" value="Genomic_DNA"/>
</dbReference>
<comment type="caution">
    <text evidence="2">The sequence shown here is derived from an EMBL/GenBank/DDBJ whole genome shotgun (WGS) entry which is preliminary data.</text>
</comment>
<gene>
    <name evidence="2" type="ORF">Egran_04930</name>
</gene>
<sequence length="124" mass="14255">MGISEQPLSQPHIKFSEDQYNLWSPKNPSLSSPPSSAKNLDLEKRASKDQPVTAIRNLPTAEELKAYEAYEEQLQKMSLEELNEHIRKNNPHYVFHKSACYTEPVDIEYESSLANDEETEDDET</sequence>
<dbReference type="Proteomes" id="UP000243515">
    <property type="component" value="Unassembled WGS sequence"/>
</dbReference>
<evidence type="ECO:0000313" key="3">
    <source>
        <dbReference type="Proteomes" id="UP000243515"/>
    </source>
</evidence>
<feature type="compositionally biased region" description="Low complexity" evidence="1">
    <location>
        <begin position="24"/>
        <end position="39"/>
    </location>
</feature>
<evidence type="ECO:0000256" key="1">
    <source>
        <dbReference type="SAM" id="MobiDB-lite"/>
    </source>
</evidence>
<keyword evidence="3" id="KW-1185">Reference proteome</keyword>